<proteinExistence type="predicted"/>
<dbReference type="RefSeq" id="WP_256307648.1">
    <property type="nucleotide sequence ID" value="NZ_JANHAW010000002.1"/>
</dbReference>
<keyword evidence="4" id="KW-1185">Reference proteome</keyword>
<dbReference type="Proteomes" id="UP001597092">
    <property type="component" value="Unassembled WGS sequence"/>
</dbReference>
<protein>
    <recommendedName>
        <fullName evidence="2">DUF7847 domain-containing protein</fullName>
    </recommendedName>
</protein>
<dbReference type="AlphaFoldDB" id="A0ABD6DTH0"/>
<evidence type="ECO:0000313" key="3">
    <source>
        <dbReference type="EMBL" id="MFD1684877.1"/>
    </source>
</evidence>
<feature type="transmembrane region" description="Helical" evidence="1">
    <location>
        <begin position="233"/>
        <end position="258"/>
    </location>
</feature>
<evidence type="ECO:0000313" key="4">
    <source>
        <dbReference type="Proteomes" id="UP001597092"/>
    </source>
</evidence>
<keyword evidence="1" id="KW-0472">Membrane</keyword>
<feature type="transmembrane region" description="Helical" evidence="1">
    <location>
        <begin position="52"/>
        <end position="73"/>
    </location>
</feature>
<evidence type="ECO:0000256" key="1">
    <source>
        <dbReference type="SAM" id="Phobius"/>
    </source>
</evidence>
<feature type="transmembrane region" description="Helical" evidence="1">
    <location>
        <begin position="186"/>
        <end position="205"/>
    </location>
</feature>
<reference evidence="3 4" key="1">
    <citation type="journal article" date="2019" name="Int. J. Syst. Evol. Microbiol.">
        <title>The Global Catalogue of Microorganisms (GCM) 10K type strain sequencing project: providing services to taxonomists for standard genome sequencing and annotation.</title>
        <authorList>
            <consortium name="The Broad Institute Genomics Platform"/>
            <consortium name="The Broad Institute Genome Sequencing Center for Infectious Disease"/>
            <person name="Wu L."/>
            <person name="Ma J."/>
        </authorList>
    </citation>
    <scope>NUCLEOTIDE SEQUENCE [LARGE SCALE GENOMIC DNA]</scope>
    <source>
        <strain evidence="3 4">CGMCC 1.10387</strain>
    </source>
</reference>
<dbReference type="InterPro" id="IPR057169">
    <property type="entry name" value="DUF7847"/>
</dbReference>
<feature type="domain" description="DUF7847" evidence="2">
    <location>
        <begin position="3"/>
        <end position="260"/>
    </location>
</feature>
<accession>A0ABD6DTH0</accession>
<gene>
    <name evidence="3" type="ORF">ACFSAS_04555</name>
</gene>
<organism evidence="3 4">
    <name type="scientific">Halobellus litoreus</name>
    <dbReference type="NCBI Taxonomy" id="755310"/>
    <lineage>
        <taxon>Archaea</taxon>
        <taxon>Methanobacteriati</taxon>
        <taxon>Methanobacteriota</taxon>
        <taxon>Stenosarchaea group</taxon>
        <taxon>Halobacteria</taxon>
        <taxon>Halobacteriales</taxon>
        <taxon>Haloferacaceae</taxon>
        <taxon>Halobellus</taxon>
    </lineage>
</organism>
<comment type="caution">
    <text evidence="3">The sequence shown here is derived from an EMBL/GenBank/DDBJ whole genome shotgun (WGS) entry which is preliminary data.</text>
</comment>
<sequence length="271" mass="29137">MVAVLPAFRDGSNALRSNPILFVAGLLLAGGSQLQRVGEFVESPPLEVGASLAWVLLFPFLLGGFIGMARAALEGSDASLTHFVSAGRRYYRRLLFATILFVLLVVAAFLVLSMFGFITGFGGALALGAIDERAAFAAAVAVSLVWLALLLGVIMFLQFYDTAIVIEDTGVTEAFRRSVHLVRSNLKGVVGFSVVWVLLLNLFLVPEYLVELLLTDADATTVLPVDVGIPVQVLLPIGAVLSAVGFAYFYTVYTAFYVRLIRNEPTDRDAA</sequence>
<feature type="transmembrane region" description="Helical" evidence="1">
    <location>
        <begin position="94"/>
        <end position="122"/>
    </location>
</feature>
<keyword evidence="1" id="KW-1133">Transmembrane helix</keyword>
<keyword evidence="1" id="KW-0812">Transmembrane</keyword>
<evidence type="ECO:0000259" key="2">
    <source>
        <dbReference type="Pfam" id="PF25231"/>
    </source>
</evidence>
<name>A0ABD6DTH0_9EURY</name>
<dbReference type="EMBL" id="JBHUDP010000001">
    <property type="protein sequence ID" value="MFD1684877.1"/>
    <property type="molecule type" value="Genomic_DNA"/>
</dbReference>
<dbReference type="Pfam" id="PF25231">
    <property type="entry name" value="DUF7847"/>
    <property type="match status" value="1"/>
</dbReference>
<feature type="transmembrane region" description="Helical" evidence="1">
    <location>
        <begin position="134"/>
        <end position="157"/>
    </location>
</feature>